<evidence type="ECO:0000256" key="5">
    <source>
        <dbReference type="ARBA" id="ARBA00022694"/>
    </source>
</evidence>
<evidence type="ECO:0000256" key="10">
    <source>
        <dbReference type="ARBA" id="ARBA00032441"/>
    </source>
</evidence>
<evidence type="ECO:0000256" key="2">
    <source>
        <dbReference type="ARBA" id="ARBA00007599"/>
    </source>
</evidence>
<gene>
    <name evidence="11" type="ORF">SAMN06295916_0531</name>
</gene>
<dbReference type="Pfam" id="PF02367">
    <property type="entry name" value="TsaE"/>
    <property type="match status" value="1"/>
</dbReference>
<protein>
    <recommendedName>
        <fullName evidence="3">tRNA threonylcarbamoyladenosine biosynthesis protein TsaE</fullName>
    </recommendedName>
    <alternativeName>
        <fullName evidence="10">t(6)A37 threonylcarbamoyladenosine biosynthesis protein TsaE</fullName>
    </alternativeName>
</protein>
<keyword evidence="8" id="KW-0067">ATP-binding</keyword>
<dbReference type="EMBL" id="FYEX01000001">
    <property type="protein sequence ID" value="SNC61717.1"/>
    <property type="molecule type" value="Genomic_DNA"/>
</dbReference>
<evidence type="ECO:0000256" key="3">
    <source>
        <dbReference type="ARBA" id="ARBA00019010"/>
    </source>
</evidence>
<evidence type="ECO:0000256" key="7">
    <source>
        <dbReference type="ARBA" id="ARBA00022741"/>
    </source>
</evidence>
<dbReference type="SUPFAM" id="SSF52540">
    <property type="entry name" value="P-loop containing nucleoside triphosphate hydrolases"/>
    <property type="match status" value="1"/>
</dbReference>
<keyword evidence="6" id="KW-0479">Metal-binding</keyword>
<keyword evidence="9" id="KW-0460">Magnesium</keyword>
<dbReference type="Proteomes" id="UP000197215">
    <property type="component" value="Unassembled WGS sequence"/>
</dbReference>
<evidence type="ECO:0000313" key="11">
    <source>
        <dbReference type="EMBL" id="SNC61717.1"/>
    </source>
</evidence>
<evidence type="ECO:0000256" key="8">
    <source>
        <dbReference type="ARBA" id="ARBA00022840"/>
    </source>
</evidence>
<dbReference type="NCBIfam" id="TIGR00150">
    <property type="entry name" value="T6A_YjeE"/>
    <property type="match status" value="1"/>
</dbReference>
<accession>A0A212T6P2</accession>
<evidence type="ECO:0000256" key="9">
    <source>
        <dbReference type="ARBA" id="ARBA00022842"/>
    </source>
</evidence>
<evidence type="ECO:0000256" key="4">
    <source>
        <dbReference type="ARBA" id="ARBA00022490"/>
    </source>
</evidence>
<dbReference type="GO" id="GO:0002949">
    <property type="term" value="P:tRNA threonylcarbamoyladenosine modification"/>
    <property type="evidence" value="ECO:0007669"/>
    <property type="project" value="InterPro"/>
</dbReference>
<name>A0A212T6P2_9BURK</name>
<evidence type="ECO:0000256" key="6">
    <source>
        <dbReference type="ARBA" id="ARBA00022723"/>
    </source>
</evidence>
<comment type="subcellular location">
    <subcellularLocation>
        <location evidence="1">Cytoplasm</location>
    </subcellularLocation>
</comment>
<dbReference type="OrthoDB" id="9800307at2"/>
<keyword evidence="4" id="KW-0963">Cytoplasm</keyword>
<sequence length="170" mass="18643">MTEKTFLLSSEAQTAAIAEKLAGVMSALIKKSNSSKLNTAVALHLSLIGDLGAGKTTFTRYLLKALGHTGKVKSPTYTLCEPYELATDGIQFSLHHFDLYRMRYAEEWLDAGFRETFSNPGICIVEWPEKAEGTLPAVDAELHLTMHDDETRELIIKAISPAGKSLTEAL</sequence>
<evidence type="ECO:0000313" key="12">
    <source>
        <dbReference type="Proteomes" id="UP000197215"/>
    </source>
</evidence>
<dbReference type="PANTHER" id="PTHR33540:SF2">
    <property type="entry name" value="TRNA THREONYLCARBAMOYLADENOSINE BIOSYNTHESIS PROTEIN TSAE"/>
    <property type="match status" value="1"/>
</dbReference>
<comment type="similarity">
    <text evidence="2">Belongs to the TsaE family.</text>
</comment>
<evidence type="ECO:0000256" key="1">
    <source>
        <dbReference type="ARBA" id="ARBA00004496"/>
    </source>
</evidence>
<dbReference type="InterPro" id="IPR003442">
    <property type="entry name" value="T6A_TsaE"/>
</dbReference>
<dbReference type="PANTHER" id="PTHR33540">
    <property type="entry name" value="TRNA THREONYLCARBAMOYLADENOSINE BIOSYNTHESIS PROTEIN TSAE"/>
    <property type="match status" value="1"/>
</dbReference>
<organism evidence="11 12">
    <name type="scientific">Polynucleobacter victoriensis</name>
    <dbReference type="NCBI Taxonomy" id="2049319"/>
    <lineage>
        <taxon>Bacteria</taxon>
        <taxon>Pseudomonadati</taxon>
        <taxon>Pseudomonadota</taxon>
        <taxon>Betaproteobacteria</taxon>
        <taxon>Burkholderiales</taxon>
        <taxon>Burkholderiaceae</taxon>
        <taxon>Polynucleobacter</taxon>
    </lineage>
</organism>
<keyword evidence="7" id="KW-0547">Nucleotide-binding</keyword>
<dbReference type="GO" id="GO:0005737">
    <property type="term" value="C:cytoplasm"/>
    <property type="evidence" value="ECO:0007669"/>
    <property type="project" value="UniProtKB-SubCell"/>
</dbReference>
<proteinExistence type="inferred from homology"/>
<dbReference type="AlphaFoldDB" id="A0A212T6P2"/>
<dbReference type="InterPro" id="IPR027417">
    <property type="entry name" value="P-loop_NTPase"/>
</dbReference>
<keyword evidence="12" id="KW-1185">Reference proteome</keyword>
<dbReference type="GO" id="GO:0005524">
    <property type="term" value="F:ATP binding"/>
    <property type="evidence" value="ECO:0007669"/>
    <property type="project" value="UniProtKB-KW"/>
</dbReference>
<keyword evidence="5" id="KW-0819">tRNA processing</keyword>
<dbReference type="Gene3D" id="3.40.50.300">
    <property type="entry name" value="P-loop containing nucleotide triphosphate hydrolases"/>
    <property type="match status" value="1"/>
</dbReference>
<dbReference type="GO" id="GO:0046872">
    <property type="term" value="F:metal ion binding"/>
    <property type="evidence" value="ECO:0007669"/>
    <property type="project" value="UniProtKB-KW"/>
</dbReference>
<reference evidence="11 12" key="1">
    <citation type="submission" date="2017-06" db="EMBL/GenBank/DDBJ databases">
        <authorList>
            <person name="Kim H.J."/>
            <person name="Triplett B.A."/>
        </authorList>
    </citation>
    <scope>NUCLEOTIDE SEQUENCE [LARGE SCALE GENOMIC DNA]</scope>
    <source>
        <strain evidence="11 12">MWH-VicM1</strain>
    </source>
</reference>
<dbReference type="RefSeq" id="WP_088812426.1">
    <property type="nucleotide sequence ID" value="NZ_FYEX01000001.1"/>
</dbReference>